<organism evidence="1 2">
    <name type="scientific">Nocardia higoensis</name>
    <dbReference type="NCBI Taxonomy" id="228599"/>
    <lineage>
        <taxon>Bacteria</taxon>
        <taxon>Bacillati</taxon>
        <taxon>Actinomycetota</taxon>
        <taxon>Actinomycetes</taxon>
        <taxon>Mycobacteriales</taxon>
        <taxon>Nocardiaceae</taxon>
        <taxon>Nocardia</taxon>
    </lineage>
</organism>
<protein>
    <submittedName>
        <fullName evidence="1">Uncharacterized protein</fullName>
    </submittedName>
</protein>
<comment type="caution">
    <text evidence="1">The sequence shown here is derived from an EMBL/GenBank/DDBJ whole genome shotgun (WGS) entry which is preliminary data.</text>
</comment>
<dbReference type="EMBL" id="JADLQN010000016">
    <property type="protein sequence ID" value="MBF6358422.1"/>
    <property type="molecule type" value="Genomic_DNA"/>
</dbReference>
<accession>A0ABS0DIZ8</accession>
<name>A0ABS0DIZ8_9NOCA</name>
<dbReference type="Proteomes" id="UP000707731">
    <property type="component" value="Unassembled WGS sequence"/>
</dbReference>
<gene>
    <name evidence="1" type="ORF">IU449_28405</name>
</gene>
<evidence type="ECO:0000313" key="1">
    <source>
        <dbReference type="EMBL" id="MBF6358422.1"/>
    </source>
</evidence>
<dbReference type="RefSeq" id="WP_195005256.1">
    <property type="nucleotide sequence ID" value="NZ_JADLQN010000016.1"/>
</dbReference>
<reference evidence="1 2" key="1">
    <citation type="submission" date="2020-10" db="EMBL/GenBank/DDBJ databases">
        <title>Identification of Nocardia species via Next-generation sequencing and recognition of intraspecies genetic diversity.</title>
        <authorList>
            <person name="Li P."/>
            <person name="Li P."/>
            <person name="Lu B."/>
        </authorList>
    </citation>
    <scope>NUCLEOTIDE SEQUENCE [LARGE SCALE GENOMIC DNA]</scope>
    <source>
        <strain evidence="1 2">BJ06-0143</strain>
    </source>
</reference>
<proteinExistence type="predicted"/>
<keyword evidence="2" id="KW-1185">Reference proteome</keyword>
<evidence type="ECO:0000313" key="2">
    <source>
        <dbReference type="Proteomes" id="UP000707731"/>
    </source>
</evidence>
<dbReference type="SUPFAM" id="SSF52540">
    <property type="entry name" value="P-loop containing nucleoside triphosphate hydrolases"/>
    <property type="match status" value="1"/>
</dbReference>
<dbReference type="InterPro" id="IPR027417">
    <property type="entry name" value="P-loop_NTPase"/>
</dbReference>
<sequence>MNDFLRAPASCTPMITANDCAPYAPTPVASPSPAPTEPVGQVPDVDPSAPPIPGADSPLVSWVEDIHLPDLSGITAEGVLDGLAVAGVLGGSVAAVTAAAVASSWLWTWTPIRLRNFAVGSCVLPGSAMLIDGWSAVRDDIAQACAEVAAGMPAQGAATAAVATVPVGWAAAAFLSAKYFDQRDTRGFKSPARTDRAMWARRRREMAAATRMSATAMPLVAGTVGPDPVIGRTASMSGTAPARSVAGRLTGRYESLFRITWLAMREHVVAIGNPGSGKTTMMVRAILSFWAAGWRRHQQWWRSDQAGRPLAVIIDVKGARDARRTAATVRDAFVAMGGDPARFASWPDEMELSFFGGKLPDEVEEREQRARELSSRFEGLLGAGMTTEGMDPAEAYYINMRKAVLHLVVDAPNPDLDLEAGQDPPTSFFEYLARMDRAELVRRWASYPDEIDAITAVTASEKNPILMAERTAMMNISRELGESFDGTAELTDYDIVYCCLEGITSPLLAQAQFGALVSMLTMLAGRDHGRTIQLFCDEFAQVCGDAGAARIVELLRSANIGSAWFSQSWMGLGANDDQRHRLVDSCSGGILAMRANNAGALAEKIGTRKTAAFSRKVVGGGQLGDEGNVQSDDSFIVSPAVLADFGPGDIVHVRGGKARFGHVSPLDISALRPLPGLAKSTTTPAAPAVVKKAVA</sequence>